<dbReference type="KEGG" id="yag:AABB28_03570"/>
<keyword evidence="1" id="KW-1133">Transmembrane helix</keyword>
<reference evidence="2 3" key="1">
    <citation type="submission" date="2024-04" db="EMBL/GenBank/DDBJ databases">
        <title>Phylogenomic analyses of a clade within the roseobacter group suggest taxonomic reassignments of species of the genera Aestuariivita, Citreicella, Loktanella, Nautella, Pelagibaca, Ruegeria, Thalassobius, Thiobacimonas and Tropicibacter, and the proposal o.</title>
        <authorList>
            <person name="Jeon C.O."/>
        </authorList>
    </citation>
    <scope>NUCLEOTIDE SEQUENCE [LARGE SCALE GENOMIC DNA]</scope>
    <source>
        <strain evidence="2 3">G8-12</strain>
    </source>
</reference>
<dbReference type="EMBL" id="CP151762">
    <property type="protein sequence ID" value="WZU64388.1"/>
    <property type="molecule type" value="Genomic_DNA"/>
</dbReference>
<dbReference type="RefSeq" id="WP_342070753.1">
    <property type="nucleotide sequence ID" value="NZ_CP151762.1"/>
</dbReference>
<keyword evidence="1" id="KW-0472">Membrane</keyword>
<keyword evidence="1" id="KW-0812">Transmembrane</keyword>
<protein>
    <submittedName>
        <fullName evidence="2">Pseudouridine synthase</fullName>
    </submittedName>
</protein>
<evidence type="ECO:0000256" key="1">
    <source>
        <dbReference type="SAM" id="Phobius"/>
    </source>
</evidence>
<dbReference type="AlphaFoldDB" id="A0AAN0M773"/>
<accession>A0AAN0M773</accession>
<sequence length="67" mass="7384">MENDWASQLERRIIAIEMRNAVDEVHRANVAVRLGAIEDTLKWLVRLVIGGLLLAGLTYAVQGGLAL</sequence>
<evidence type="ECO:0000313" key="3">
    <source>
        <dbReference type="Proteomes" id="UP001451782"/>
    </source>
</evidence>
<organism evidence="2 3">
    <name type="scientific">Yoonia algicola</name>
    <dbReference type="NCBI Taxonomy" id="3137368"/>
    <lineage>
        <taxon>Bacteria</taxon>
        <taxon>Pseudomonadati</taxon>
        <taxon>Pseudomonadota</taxon>
        <taxon>Alphaproteobacteria</taxon>
        <taxon>Rhodobacterales</taxon>
        <taxon>Paracoccaceae</taxon>
        <taxon>Yoonia</taxon>
    </lineage>
</organism>
<name>A0AAN0M773_9RHOB</name>
<feature type="transmembrane region" description="Helical" evidence="1">
    <location>
        <begin position="43"/>
        <end position="61"/>
    </location>
</feature>
<gene>
    <name evidence="2" type="ORF">AABB28_03570</name>
</gene>
<dbReference type="Proteomes" id="UP001451782">
    <property type="component" value="Chromosome"/>
</dbReference>
<proteinExistence type="predicted"/>
<evidence type="ECO:0000313" key="2">
    <source>
        <dbReference type="EMBL" id="WZU64388.1"/>
    </source>
</evidence>
<keyword evidence="3" id="KW-1185">Reference proteome</keyword>